<dbReference type="Proteomes" id="UP001172457">
    <property type="component" value="Chromosome 1"/>
</dbReference>
<evidence type="ECO:0000313" key="3">
    <source>
        <dbReference type="Proteomes" id="UP001172457"/>
    </source>
</evidence>
<proteinExistence type="predicted"/>
<comment type="caution">
    <text evidence="2">The sequence shown here is derived from an EMBL/GenBank/DDBJ whole genome shotgun (WGS) entry which is preliminary data.</text>
</comment>
<dbReference type="AlphaFoldDB" id="A0AA38TPK7"/>
<keyword evidence="3" id="KW-1185">Reference proteome</keyword>
<keyword evidence="1" id="KW-0812">Transmembrane</keyword>
<protein>
    <submittedName>
        <fullName evidence="2">Uncharacterized protein</fullName>
    </submittedName>
</protein>
<dbReference type="EMBL" id="JARYMX010000001">
    <property type="protein sequence ID" value="KAJ9564735.1"/>
    <property type="molecule type" value="Genomic_DNA"/>
</dbReference>
<keyword evidence="1" id="KW-1133">Transmembrane helix</keyword>
<name>A0AA38TPK7_9ASTR</name>
<organism evidence="2 3">
    <name type="scientific">Centaurea solstitialis</name>
    <name type="common">yellow star-thistle</name>
    <dbReference type="NCBI Taxonomy" id="347529"/>
    <lineage>
        <taxon>Eukaryota</taxon>
        <taxon>Viridiplantae</taxon>
        <taxon>Streptophyta</taxon>
        <taxon>Embryophyta</taxon>
        <taxon>Tracheophyta</taxon>
        <taxon>Spermatophyta</taxon>
        <taxon>Magnoliopsida</taxon>
        <taxon>eudicotyledons</taxon>
        <taxon>Gunneridae</taxon>
        <taxon>Pentapetalae</taxon>
        <taxon>asterids</taxon>
        <taxon>campanulids</taxon>
        <taxon>Asterales</taxon>
        <taxon>Asteraceae</taxon>
        <taxon>Carduoideae</taxon>
        <taxon>Cardueae</taxon>
        <taxon>Centaureinae</taxon>
        <taxon>Centaurea</taxon>
    </lineage>
</organism>
<reference evidence="2" key="1">
    <citation type="submission" date="2023-03" db="EMBL/GenBank/DDBJ databases">
        <title>Chromosome-scale reference genome and RAD-based genetic map of yellow starthistle (Centaurea solstitialis) reveal putative structural variation and QTLs associated with invader traits.</title>
        <authorList>
            <person name="Reatini B."/>
            <person name="Cang F.A."/>
            <person name="Jiang Q."/>
            <person name="Mckibben M.T.W."/>
            <person name="Barker M.S."/>
            <person name="Rieseberg L.H."/>
            <person name="Dlugosch K.M."/>
        </authorList>
    </citation>
    <scope>NUCLEOTIDE SEQUENCE</scope>
    <source>
        <strain evidence="2">CAN-66</strain>
        <tissue evidence="2">Leaf</tissue>
    </source>
</reference>
<accession>A0AA38TPK7</accession>
<feature type="transmembrane region" description="Helical" evidence="1">
    <location>
        <begin position="12"/>
        <end position="28"/>
    </location>
</feature>
<evidence type="ECO:0000313" key="2">
    <source>
        <dbReference type="EMBL" id="KAJ9564735.1"/>
    </source>
</evidence>
<evidence type="ECO:0000256" key="1">
    <source>
        <dbReference type="SAM" id="Phobius"/>
    </source>
</evidence>
<keyword evidence="1" id="KW-0472">Membrane</keyword>
<sequence>MSTAYHPQTDGQLWNIIDFLIFLACSGFKEMARERQKMIEETHIDNTLTFVYFWEADQTSS</sequence>
<gene>
    <name evidence="2" type="ORF">OSB04_000701</name>
</gene>